<dbReference type="SUPFAM" id="SSF56784">
    <property type="entry name" value="HAD-like"/>
    <property type="match status" value="1"/>
</dbReference>
<keyword evidence="5 8" id="KW-0460">Magnesium</keyword>
<accession>A0A034WCJ0</accession>
<evidence type="ECO:0000256" key="6">
    <source>
        <dbReference type="PIRSR" id="PIRSR031051-1"/>
    </source>
</evidence>
<dbReference type="Gene3D" id="3.40.50.1000">
    <property type="entry name" value="HAD superfamily/HAD-like"/>
    <property type="match status" value="1"/>
</dbReference>
<feature type="binding site" evidence="7">
    <location>
        <position position="29"/>
    </location>
    <ligand>
        <name>substrate</name>
    </ligand>
</feature>
<dbReference type="RefSeq" id="XP_011209464.2">
    <property type="nucleotide sequence ID" value="XM_011211162.4"/>
</dbReference>
<name>A0A034WCJ0_BACDO</name>
<feature type="active site" description="Proton donor" evidence="6">
    <location>
        <position position="20"/>
    </location>
</feature>
<evidence type="ECO:0000256" key="1">
    <source>
        <dbReference type="ARBA" id="ARBA00001946"/>
    </source>
</evidence>
<dbReference type="KEGG" id="bdr:105230407"/>
<feature type="active site" description="Nucleophile" evidence="6">
    <location>
        <position position="18"/>
    </location>
</feature>
<dbReference type="GO" id="GO:0046872">
    <property type="term" value="F:metal ion binding"/>
    <property type="evidence" value="ECO:0007669"/>
    <property type="project" value="UniProtKB-KW"/>
</dbReference>
<feature type="binding site" evidence="8">
    <location>
        <position position="18"/>
    </location>
    <ligand>
        <name>Mg(2+)</name>
        <dbReference type="ChEBI" id="CHEBI:18420"/>
    </ligand>
</feature>
<evidence type="ECO:0000256" key="4">
    <source>
        <dbReference type="ARBA" id="ARBA00022801"/>
    </source>
</evidence>
<feature type="binding site" evidence="7">
    <location>
        <position position="108"/>
    </location>
    <ligand>
        <name>substrate</name>
    </ligand>
</feature>
<sequence>MDSCKMIPRVSRRLVAFDFDCTVVDANTDDVVRDLLPADNFPSETIIHKEGWQEYMSEVFRRLHKLNFSPQTIRDKVRCIPEVPGFVRLLKRLHQAQENKYDLVIISDSNTIFINEWLEAHGLVNCFESIFTNPAHFDNDGLLHLQPYHHQTDCKLSAANLCKGKILEHFVAKRNLRDNTHYECIIYVGDGHNDLCPVLKLRQGDIACPRQDFALDKKIISHRNKMDLRADVIRWKSGFELLKQLAGRDPALNDTDAGNISTETTKQ</sequence>
<evidence type="ECO:0000256" key="7">
    <source>
        <dbReference type="PIRSR" id="PIRSR031051-2"/>
    </source>
</evidence>
<dbReference type="NCBIfam" id="TIGR01489">
    <property type="entry name" value="DKMTPPase-SF"/>
    <property type="match status" value="1"/>
</dbReference>
<dbReference type="PANTHER" id="PTHR20889:SF12">
    <property type="entry name" value="LP01149P"/>
    <property type="match status" value="1"/>
</dbReference>
<dbReference type="OrthoDB" id="10267182at2759"/>
<dbReference type="Pfam" id="PF06888">
    <property type="entry name" value="Put_Phosphatase"/>
    <property type="match status" value="1"/>
</dbReference>
<dbReference type="GeneID" id="105230407"/>
<comment type="similarity">
    <text evidence="2">Belongs to the HAD-like hydrolase superfamily. PHOSPHO family.</text>
</comment>
<keyword evidence="4" id="KW-0378">Hydrolase</keyword>
<dbReference type="PANTHER" id="PTHR20889">
    <property type="entry name" value="PHOSPHATASE, ORPHAN 1, 2"/>
    <property type="match status" value="1"/>
</dbReference>
<protein>
    <submittedName>
        <fullName evidence="9">Putative phosphatase phospho2</fullName>
    </submittedName>
</protein>
<dbReference type="InterPro" id="IPR006384">
    <property type="entry name" value="HAD_hydro_PyrdxlP_Pase-like"/>
</dbReference>
<dbReference type="InterPro" id="IPR016965">
    <property type="entry name" value="Pase_PHOSPHO-typ"/>
</dbReference>
<feature type="binding site" evidence="8">
    <location>
        <position position="190"/>
    </location>
    <ligand>
        <name>Mg(2+)</name>
        <dbReference type="ChEBI" id="CHEBI:18420"/>
    </ligand>
</feature>
<dbReference type="InterPro" id="IPR036412">
    <property type="entry name" value="HAD-like_sf"/>
</dbReference>
<dbReference type="PIRSF" id="PIRSF031051">
    <property type="entry name" value="PyrdxlP_Pase_PHOSPHO2"/>
    <property type="match status" value="1"/>
</dbReference>
<proteinExistence type="inferred from homology"/>
<dbReference type="AlphaFoldDB" id="A0A034WCJ0"/>
<evidence type="ECO:0000256" key="2">
    <source>
        <dbReference type="ARBA" id="ARBA00008541"/>
    </source>
</evidence>
<organism evidence="9">
    <name type="scientific">Bactrocera dorsalis</name>
    <name type="common">Oriental fruit fly</name>
    <name type="synonym">Dacus dorsalis</name>
    <dbReference type="NCBI Taxonomy" id="27457"/>
    <lineage>
        <taxon>Eukaryota</taxon>
        <taxon>Metazoa</taxon>
        <taxon>Ecdysozoa</taxon>
        <taxon>Arthropoda</taxon>
        <taxon>Hexapoda</taxon>
        <taxon>Insecta</taxon>
        <taxon>Pterygota</taxon>
        <taxon>Neoptera</taxon>
        <taxon>Endopterygota</taxon>
        <taxon>Diptera</taxon>
        <taxon>Brachycera</taxon>
        <taxon>Muscomorpha</taxon>
        <taxon>Tephritoidea</taxon>
        <taxon>Tephritidae</taxon>
        <taxon>Bactrocera</taxon>
        <taxon>Bactrocera</taxon>
    </lineage>
</organism>
<dbReference type="GO" id="GO:0016791">
    <property type="term" value="F:phosphatase activity"/>
    <property type="evidence" value="ECO:0007669"/>
    <property type="project" value="InterPro"/>
</dbReference>
<evidence type="ECO:0000256" key="5">
    <source>
        <dbReference type="ARBA" id="ARBA00022842"/>
    </source>
</evidence>
<keyword evidence="3 8" id="KW-0479">Metal-binding</keyword>
<evidence type="ECO:0000256" key="8">
    <source>
        <dbReference type="PIRSR" id="PIRSR031051-3"/>
    </source>
</evidence>
<dbReference type="NCBIfam" id="TIGR01488">
    <property type="entry name" value="HAD-SF-IB"/>
    <property type="match status" value="1"/>
</dbReference>
<gene>
    <name evidence="9" type="primary">PHOP2</name>
</gene>
<comment type="cofactor">
    <cofactor evidence="1 8">
        <name>Mg(2+)</name>
        <dbReference type="ChEBI" id="CHEBI:18420"/>
    </cofactor>
</comment>
<evidence type="ECO:0000256" key="3">
    <source>
        <dbReference type="ARBA" id="ARBA00022723"/>
    </source>
</evidence>
<reference evidence="9" key="1">
    <citation type="journal article" date="2014" name="BMC Genomics">
        <title>Characterizing the developmental transcriptome of the oriental fruit fly, Bactrocera dorsalis (Diptera: Tephritidae) through comparative genomic analysis with Drosophila melanogaster utilizing modENCODE datasets.</title>
        <authorList>
            <person name="Geib S.M."/>
            <person name="Calla B."/>
            <person name="Hall B."/>
            <person name="Hou S."/>
            <person name="Manoukis N.C."/>
        </authorList>
    </citation>
    <scope>NUCLEOTIDE SEQUENCE</scope>
    <source>
        <strain evidence="9">Punador</strain>
    </source>
</reference>
<feature type="binding site" evidence="8">
    <location>
        <position position="20"/>
    </location>
    <ligand>
        <name>Mg(2+)</name>
        <dbReference type="ChEBI" id="CHEBI:18420"/>
    </ligand>
</feature>
<dbReference type="InterPro" id="IPR023214">
    <property type="entry name" value="HAD_sf"/>
</dbReference>
<evidence type="ECO:0000313" key="9">
    <source>
        <dbReference type="EMBL" id="JAC53271.1"/>
    </source>
</evidence>
<dbReference type="EMBL" id="GAKP01005681">
    <property type="protein sequence ID" value="JAC53271.1"/>
    <property type="molecule type" value="Transcribed_RNA"/>
</dbReference>